<name>A0A840YZN0_9SPHN</name>
<dbReference type="AlphaFoldDB" id="A0A840YZN0"/>
<proteinExistence type="predicted"/>
<feature type="region of interest" description="Disordered" evidence="1">
    <location>
        <begin position="1"/>
        <end position="69"/>
    </location>
</feature>
<dbReference type="EMBL" id="JACIJI010000003">
    <property type="protein sequence ID" value="MBB5718997.1"/>
    <property type="molecule type" value="Genomic_DNA"/>
</dbReference>
<organism evidence="2 3">
    <name type="scientific">Stakelama sediminis</name>
    <dbReference type="NCBI Taxonomy" id="463200"/>
    <lineage>
        <taxon>Bacteria</taxon>
        <taxon>Pseudomonadati</taxon>
        <taxon>Pseudomonadota</taxon>
        <taxon>Alphaproteobacteria</taxon>
        <taxon>Sphingomonadales</taxon>
        <taxon>Sphingomonadaceae</taxon>
        <taxon>Stakelama</taxon>
    </lineage>
</organism>
<feature type="compositionally biased region" description="Basic and acidic residues" evidence="1">
    <location>
        <begin position="1"/>
        <end position="15"/>
    </location>
</feature>
<dbReference type="RefSeq" id="WP_184003342.1">
    <property type="nucleotide sequence ID" value="NZ_BAABIF010000002.1"/>
</dbReference>
<keyword evidence="3" id="KW-1185">Reference proteome</keyword>
<comment type="caution">
    <text evidence="2">The sequence shown here is derived from an EMBL/GenBank/DDBJ whole genome shotgun (WGS) entry which is preliminary data.</text>
</comment>
<evidence type="ECO:0000256" key="1">
    <source>
        <dbReference type="SAM" id="MobiDB-lite"/>
    </source>
</evidence>
<evidence type="ECO:0000313" key="3">
    <source>
        <dbReference type="Proteomes" id="UP000554342"/>
    </source>
</evidence>
<feature type="compositionally biased region" description="Low complexity" evidence="1">
    <location>
        <begin position="39"/>
        <end position="49"/>
    </location>
</feature>
<protein>
    <submittedName>
        <fullName evidence="2">Uncharacterized protein</fullName>
    </submittedName>
</protein>
<reference evidence="2 3" key="1">
    <citation type="submission" date="2020-08" db="EMBL/GenBank/DDBJ databases">
        <title>Genomic Encyclopedia of Type Strains, Phase IV (KMG-IV): sequencing the most valuable type-strain genomes for metagenomic binning, comparative biology and taxonomic classification.</title>
        <authorList>
            <person name="Goeker M."/>
        </authorList>
    </citation>
    <scope>NUCLEOTIDE SEQUENCE [LARGE SCALE GENOMIC DNA]</scope>
    <source>
        <strain evidence="2 3">DSM 27203</strain>
    </source>
</reference>
<gene>
    <name evidence="2" type="ORF">FHR23_001935</name>
</gene>
<accession>A0A840YZN0</accession>
<evidence type="ECO:0000313" key="2">
    <source>
        <dbReference type="EMBL" id="MBB5718997.1"/>
    </source>
</evidence>
<sequence length="69" mass="7441">MVTRGPYHDASRATREEDEVMLDGPDGLAVSMTPEAARKTAQAIRAALADSEQDEPKPDCQAPPEDEDS</sequence>
<dbReference type="Proteomes" id="UP000554342">
    <property type="component" value="Unassembled WGS sequence"/>
</dbReference>